<feature type="domain" description="Protein kinase" evidence="20">
    <location>
        <begin position="1"/>
        <end position="219"/>
    </location>
</feature>
<evidence type="ECO:0000256" key="11">
    <source>
        <dbReference type="ARBA" id="ARBA00022840"/>
    </source>
</evidence>
<evidence type="ECO:0000256" key="12">
    <source>
        <dbReference type="ARBA" id="ARBA00023242"/>
    </source>
</evidence>
<dbReference type="NCBIfam" id="TIGR03724">
    <property type="entry name" value="arch_bud32"/>
    <property type="match status" value="1"/>
</dbReference>
<dbReference type="PROSITE" id="PS50011">
    <property type="entry name" value="PROTEIN_KINASE_DOM"/>
    <property type="match status" value="1"/>
</dbReference>
<dbReference type="AlphaFoldDB" id="A0A1J1J7U8"/>
<evidence type="ECO:0000256" key="13">
    <source>
        <dbReference type="ARBA" id="ARBA00047899"/>
    </source>
</evidence>
<evidence type="ECO:0000256" key="9">
    <source>
        <dbReference type="ARBA" id="ARBA00022777"/>
    </source>
</evidence>
<organism evidence="21 22">
    <name type="scientific">Clunio marinus</name>
    <dbReference type="NCBI Taxonomy" id="568069"/>
    <lineage>
        <taxon>Eukaryota</taxon>
        <taxon>Metazoa</taxon>
        <taxon>Ecdysozoa</taxon>
        <taxon>Arthropoda</taxon>
        <taxon>Hexapoda</taxon>
        <taxon>Insecta</taxon>
        <taxon>Pterygota</taxon>
        <taxon>Neoptera</taxon>
        <taxon>Endopterygota</taxon>
        <taxon>Diptera</taxon>
        <taxon>Nematocera</taxon>
        <taxon>Chironomoidea</taxon>
        <taxon>Chironomidae</taxon>
        <taxon>Clunio</taxon>
    </lineage>
</organism>
<accession>A0A1J1J7U8</accession>
<comment type="subcellular location">
    <subcellularLocation>
        <location evidence="1">Nucleus</location>
    </subcellularLocation>
</comment>
<name>A0A1J1J7U8_9DIPT</name>
<dbReference type="GO" id="GO:0000408">
    <property type="term" value="C:EKC/KEOPS complex"/>
    <property type="evidence" value="ECO:0007669"/>
    <property type="project" value="TreeGrafter"/>
</dbReference>
<evidence type="ECO:0000256" key="16">
    <source>
        <dbReference type="ARBA" id="ARBA00062157"/>
    </source>
</evidence>
<dbReference type="PANTHER" id="PTHR12209:SF0">
    <property type="entry name" value="EKC_KEOPS COMPLEX SUBUNIT TP53RK"/>
    <property type="match status" value="1"/>
</dbReference>
<keyword evidence="7" id="KW-0819">tRNA processing</keyword>
<comment type="catalytic activity">
    <reaction evidence="14">
        <text>L-seryl-[protein] + ATP = O-phospho-L-seryl-[protein] + ADP + H(+)</text>
        <dbReference type="Rhea" id="RHEA:17989"/>
        <dbReference type="Rhea" id="RHEA-COMP:9863"/>
        <dbReference type="Rhea" id="RHEA-COMP:11604"/>
        <dbReference type="ChEBI" id="CHEBI:15378"/>
        <dbReference type="ChEBI" id="CHEBI:29999"/>
        <dbReference type="ChEBI" id="CHEBI:30616"/>
        <dbReference type="ChEBI" id="CHEBI:83421"/>
        <dbReference type="ChEBI" id="CHEBI:456216"/>
        <dbReference type="EC" id="2.7.11.1"/>
    </reaction>
</comment>
<keyword evidence="9" id="KW-0418">Kinase</keyword>
<proteinExistence type="inferred from homology"/>
<dbReference type="EMBL" id="CVRI01000069">
    <property type="protein sequence ID" value="CRL06977.1"/>
    <property type="molecule type" value="Genomic_DNA"/>
</dbReference>
<keyword evidence="10" id="KW-0378">Hydrolase</keyword>
<dbReference type="FunFam" id="3.30.200.20:FF:000201">
    <property type="entry name" value="TP53-regulating kinase isoform X1"/>
    <property type="match status" value="1"/>
</dbReference>
<dbReference type="Proteomes" id="UP000183832">
    <property type="component" value="Unassembled WGS sequence"/>
</dbReference>
<dbReference type="FunFam" id="1.10.510.10:FF:000323">
    <property type="entry name" value="TP53-regulating kinase, putative"/>
    <property type="match status" value="1"/>
</dbReference>
<dbReference type="GO" id="GO:0005634">
    <property type="term" value="C:nucleus"/>
    <property type="evidence" value="ECO:0007669"/>
    <property type="project" value="UniProtKB-SubCell"/>
</dbReference>
<evidence type="ECO:0000259" key="20">
    <source>
        <dbReference type="PROSITE" id="PS50011"/>
    </source>
</evidence>
<reference evidence="21 22" key="1">
    <citation type="submission" date="2015-04" db="EMBL/GenBank/DDBJ databases">
        <authorList>
            <person name="Syromyatnikov M.Y."/>
            <person name="Popov V.N."/>
        </authorList>
    </citation>
    <scope>NUCLEOTIDE SEQUENCE [LARGE SCALE GENOMIC DNA]</scope>
</reference>
<dbReference type="Pfam" id="PF00069">
    <property type="entry name" value="Pkinase"/>
    <property type="match status" value="1"/>
</dbReference>
<gene>
    <name evidence="21" type="ORF">CLUMA_CG019974</name>
</gene>
<protein>
    <recommendedName>
        <fullName evidence="3">non-specific serine/threonine protein kinase</fullName>
        <ecNumber evidence="3">2.7.11.1</ecNumber>
    </recommendedName>
    <alternativeName>
        <fullName evidence="17">Nori-2</fullName>
    </alternativeName>
    <alternativeName>
        <fullName evidence="18">TP53-regulating kinase</fullName>
    </alternativeName>
    <alternativeName>
        <fullName evidence="19">p53-related protein kinase</fullName>
    </alternativeName>
</protein>
<evidence type="ECO:0000256" key="18">
    <source>
        <dbReference type="ARBA" id="ARBA00080585"/>
    </source>
</evidence>
<evidence type="ECO:0000313" key="21">
    <source>
        <dbReference type="EMBL" id="CRL06977.1"/>
    </source>
</evidence>
<comment type="function">
    <text evidence="15">Component of the EKC/KEOPS complex that is required for the formation of a threonylcarbamoyl group on adenosine at position 37 (t(6)A37) in tRNAs that read codons beginning with adenine. The complex is probably involved in the transfer of the threonylcarbamoyl moiety of threonylcarbamoyl-AMP (TC-AMP) to the N6 group of A37. TP53RK has ATPase activity in the context of the EKC/KEOPS complex and likely plays a supporting role to the catalytic subunit OSGEP. Atypical protein kinase that phosphorylates 'Ser-15' of p53/TP53 protein and may therefore participate in its activation.</text>
</comment>
<keyword evidence="22" id="KW-1185">Reference proteome</keyword>
<dbReference type="OrthoDB" id="3399at2759"/>
<keyword evidence="11" id="KW-0067">ATP-binding</keyword>
<evidence type="ECO:0000256" key="14">
    <source>
        <dbReference type="ARBA" id="ARBA00048679"/>
    </source>
</evidence>
<dbReference type="Gene3D" id="3.30.200.20">
    <property type="entry name" value="Phosphorylase Kinase, domain 1"/>
    <property type="match status" value="1"/>
</dbReference>
<evidence type="ECO:0000313" key="22">
    <source>
        <dbReference type="Proteomes" id="UP000183832"/>
    </source>
</evidence>
<keyword evidence="12" id="KW-0539">Nucleus</keyword>
<comment type="subunit">
    <text evidence="16">Component of the EKC/KEOPS complex composed of at least GON7, TP53RK, TPRKB, OSGEP and LAGE3; the whole complex dimerizes.</text>
</comment>
<dbReference type="EC" id="2.7.11.1" evidence="3"/>
<dbReference type="InterPro" id="IPR008266">
    <property type="entry name" value="Tyr_kinase_AS"/>
</dbReference>
<dbReference type="SUPFAM" id="SSF56112">
    <property type="entry name" value="Protein kinase-like (PK-like)"/>
    <property type="match status" value="1"/>
</dbReference>
<comment type="similarity">
    <text evidence="2">Belongs to the protein kinase superfamily. BUD32 family.</text>
</comment>
<dbReference type="GO" id="GO:0005829">
    <property type="term" value="C:cytosol"/>
    <property type="evidence" value="ECO:0007669"/>
    <property type="project" value="TreeGrafter"/>
</dbReference>
<sequence>MTTPQIIKQGAEAKLYIGKYNEKRCLVKERFVKTYRLTEIDKTLTKARIKAEQKTTKRCENAGILVPKVYNVDFNERKVYMEYFDKAMTVKEFIVQVQKEKKLEELDMLMKRIGEVIGKFHANNIIHGDLTTSNMLINPKENDYDLIMIDFGLSSFSTSHEDKGVDLYVLERALLSTHSDLPDLFNSILKHYKDINPSTETIRKFEEVRARGRKRTMIG</sequence>
<dbReference type="Gene3D" id="1.10.510.10">
    <property type="entry name" value="Transferase(Phosphotransferase) domain 1"/>
    <property type="match status" value="1"/>
</dbReference>
<dbReference type="STRING" id="568069.A0A1J1J7U8"/>
<dbReference type="GO" id="GO:0008033">
    <property type="term" value="P:tRNA processing"/>
    <property type="evidence" value="ECO:0007669"/>
    <property type="project" value="UniProtKB-KW"/>
</dbReference>
<keyword evidence="5" id="KW-0597">Phosphoprotein</keyword>
<comment type="catalytic activity">
    <reaction evidence="13">
        <text>L-threonyl-[protein] + ATP = O-phospho-L-threonyl-[protein] + ADP + H(+)</text>
        <dbReference type="Rhea" id="RHEA:46608"/>
        <dbReference type="Rhea" id="RHEA-COMP:11060"/>
        <dbReference type="Rhea" id="RHEA-COMP:11605"/>
        <dbReference type="ChEBI" id="CHEBI:15378"/>
        <dbReference type="ChEBI" id="CHEBI:30013"/>
        <dbReference type="ChEBI" id="CHEBI:30616"/>
        <dbReference type="ChEBI" id="CHEBI:61977"/>
        <dbReference type="ChEBI" id="CHEBI:456216"/>
        <dbReference type="EC" id="2.7.11.1"/>
    </reaction>
</comment>
<dbReference type="InterPro" id="IPR011009">
    <property type="entry name" value="Kinase-like_dom_sf"/>
</dbReference>
<evidence type="ECO:0000256" key="17">
    <source>
        <dbReference type="ARBA" id="ARBA00079584"/>
    </source>
</evidence>
<evidence type="ECO:0000256" key="2">
    <source>
        <dbReference type="ARBA" id="ARBA00010630"/>
    </source>
</evidence>
<evidence type="ECO:0000256" key="3">
    <source>
        <dbReference type="ARBA" id="ARBA00012513"/>
    </source>
</evidence>
<keyword evidence="4" id="KW-0723">Serine/threonine-protein kinase</keyword>
<evidence type="ECO:0000256" key="19">
    <source>
        <dbReference type="ARBA" id="ARBA00081359"/>
    </source>
</evidence>
<evidence type="ECO:0000256" key="4">
    <source>
        <dbReference type="ARBA" id="ARBA00022527"/>
    </source>
</evidence>
<dbReference type="InterPro" id="IPR022495">
    <property type="entry name" value="Bud32"/>
</dbReference>
<evidence type="ECO:0000256" key="1">
    <source>
        <dbReference type="ARBA" id="ARBA00004123"/>
    </source>
</evidence>
<evidence type="ECO:0000256" key="15">
    <source>
        <dbReference type="ARBA" id="ARBA00056624"/>
    </source>
</evidence>
<dbReference type="InterPro" id="IPR000719">
    <property type="entry name" value="Prot_kinase_dom"/>
</dbReference>
<evidence type="ECO:0000256" key="6">
    <source>
        <dbReference type="ARBA" id="ARBA00022679"/>
    </source>
</evidence>
<keyword evidence="8" id="KW-0547">Nucleotide-binding</keyword>
<evidence type="ECO:0000256" key="10">
    <source>
        <dbReference type="ARBA" id="ARBA00022801"/>
    </source>
</evidence>
<dbReference type="PANTHER" id="PTHR12209">
    <property type="entry name" value="NON-SPECIFIC SERINE/THREONINE PROTEIN KINASE"/>
    <property type="match status" value="1"/>
</dbReference>
<evidence type="ECO:0000256" key="8">
    <source>
        <dbReference type="ARBA" id="ARBA00022741"/>
    </source>
</evidence>
<dbReference type="GO" id="GO:0016787">
    <property type="term" value="F:hydrolase activity"/>
    <property type="evidence" value="ECO:0007669"/>
    <property type="project" value="UniProtKB-KW"/>
</dbReference>
<dbReference type="GO" id="GO:0004674">
    <property type="term" value="F:protein serine/threonine kinase activity"/>
    <property type="evidence" value="ECO:0007669"/>
    <property type="project" value="UniProtKB-KW"/>
</dbReference>
<evidence type="ECO:0000256" key="7">
    <source>
        <dbReference type="ARBA" id="ARBA00022694"/>
    </source>
</evidence>
<keyword evidence="6" id="KW-0808">Transferase</keyword>
<dbReference type="GO" id="GO:0070525">
    <property type="term" value="P:tRNA threonylcarbamoyladenosine metabolic process"/>
    <property type="evidence" value="ECO:0007669"/>
    <property type="project" value="TreeGrafter"/>
</dbReference>
<dbReference type="GO" id="GO:0005524">
    <property type="term" value="F:ATP binding"/>
    <property type="evidence" value="ECO:0007669"/>
    <property type="project" value="UniProtKB-KW"/>
</dbReference>
<dbReference type="PROSITE" id="PS00109">
    <property type="entry name" value="PROTEIN_KINASE_TYR"/>
    <property type="match status" value="1"/>
</dbReference>
<evidence type="ECO:0000256" key="5">
    <source>
        <dbReference type="ARBA" id="ARBA00022553"/>
    </source>
</evidence>